<reference evidence="10 11" key="1">
    <citation type="journal article" date="2019" name="Sci. Rep.">
        <title>Comparative genomics of chytrid fungi reveal insights into the obligate biotrophic and pathogenic lifestyle of Synchytrium endobioticum.</title>
        <authorList>
            <person name="van de Vossenberg B.T.L.H."/>
            <person name="Warris S."/>
            <person name="Nguyen H.D.T."/>
            <person name="van Gent-Pelzer M.P.E."/>
            <person name="Joly D.L."/>
            <person name="van de Geest H.C."/>
            <person name="Bonants P.J.M."/>
            <person name="Smith D.S."/>
            <person name="Levesque C.A."/>
            <person name="van der Lee T.A.J."/>
        </authorList>
    </citation>
    <scope>NUCLEOTIDE SEQUENCE [LARGE SCALE GENOMIC DNA]</scope>
    <source>
        <strain evidence="10 11">JEL517</strain>
    </source>
</reference>
<protein>
    <recommendedName>
        <fullName evidence="6">Kinesin-like protein</fullName>
    </recommendedName>
</protein>
<dbReference type="Gene3D" id="3.40.850.10">
    <property type="entry name" value="Kinesin motor domain"/>
    <property type="match status" value="1"/>
</dbReference>
<dbReference type="Pfam" id="PF00225">
    <property type="entry name" value="Kinesin"/>
    <property type="match status" value="1"/>
</dbReference>
<evidence type="ECO:0000256" key="5">
    <source>
        <dbReference type="PROSITE-ProRule" id="PRU00283"/>
    </source>
</evidence>
<dbReference type="AlphaFoldDB" id="A0A507BR96"/>
<dbReference type="GO" id="GO:0003777">
    <property type="term" value="F:microtubule motor activity"/>
    <property type="evidence" value="ECO:0007669"/>
    <property type="project" value="InterPro"/>
</dbReference>
<proteinExistence type="inferred from homology"/>
<feature type="region of interest" description="Disordered" evidence="8">
    <location>
        <begin position="258"/>
        <end position="294"/>
    </location>
</feature>
<feature type="domain" description="Kinesin motor" evidence="9">
    <location>
        <begin position="39"/>
        <end position="397"/>
    </location>
</feature>
<dbReference type="GO" id="GO:0005524">
    <property type="term" value="F:ATP binding"/>
    <property type="evidence" value="ECO:0007669"/>
    <property type="project" value="UniProtKB-UniRule"/>
</dbReference>
<dbReference type="SUPFAM" id="SSF52540">
    <property type="entry name" value="P-loop containing nucleoside triphosphate hydrolases"/>
    <property type="match status" value="1"/>
</dbReference>
<feature type="region of interest" description="Disordered" evidence="8">
    <location>
        <begin position="628"/>
        <end position="667"/>
    </location>
</feature>
<feature type="binding site" evidence="5">
    <location>
        <begin position="128"/>
        <end position="135"/>
    </location>
    <ligand>
        <name>ATP</name>
        <dbReference type="ChEBI" id="CHEBI:30616"/>
    </ligand>
</feature>
<dbReference type="OrthoDB" id="3176171at2759"/>
<dbReference type="GO" id="GO:0007018">
    <property type="term" value="P:microtubule-based movement"/>
    <property type="evidence" value="ECO:0007669"/>
    <property type="project" value="InterPro"/>
</dbReference>
<keyword evidence="3 7" id="KW-0175">Coiled coil</keyword>
<name>A0A507BR96_9FUNG</name>
<feature type="region of interest" description="Disordered" evidence="8">
    <location>
        <begin position="507"/>
        <end position="558"/>
    </location>
</feature>
<feature type="compositionally biased region" description="Polar residues" evidence="8">
    <location>
        <begin position="509"/>
        <end position="528"/>
    </location>
</feature>
<evidence type="ECO:0000256" key="2">
    <source>
        <dbReference type="ARBA" id="ARBA00022840"/>
    </source>
</evidence>
<dbReference type="PANTHER" id="PTHR47968:SF75">
    <property type="entry name" value="CENTROMERE-ASSOCIATED PROTEIN E"/>
    <property type="match status" value="1"/>
</dbReference>
<feature type="compositionally biased region" description="Low complexity" evidence="8">
    <location>
        <begin position="648"/>
        <end position="660"/>
    </location>
</feature>
<feature type="region of interest" description="Disordered" evidence="8">
    <location>
        <begin position="1"/>
        <end position="40"/>
    </location>
</feature>
<evidence type="ECO:0000256" key="6">
    <source>
        <dbReference type="RuleBase" id="RU000394"/>
    </source>
</evidence>
<evidence type="ECO:0000256" key="7">
    <source>
        <dbReference type="SAM" id="Coils"/>
    </source>
</evidence>
<dbReference type="GO" id="GO:0005874">
    <property type="term" value="C:microtubule"/>
    <property type="evidence" value="ECO:0007669"/>
    <property type="project" value="UniProtKB-KW"/>
</dbReference>
<dbReference type="InterPro" id="IPR019821">
    <property type="entry name" value="Kinesin_motor_CS"/>
</dbReference>
<dbReference type="STRING" id="1806994.A0A507BR96"/>
<gene>
    <name evidence="10" type="ORF">SmJEL517_g04653</name>
</gene>
<dbReference type="InterPro" id="IPR036961">
    <property type="entry name" value="Kinesin_motor_dom_sf"/>
</dbReference>
<dbReference type="PRINTS" id="PR00380">
    <property type="entry name" value="KINESINHEAVY"/>
</dbReference>
<dbReference type="SMART" id="SM00129">
    <property type="entry name" value="KISc"/>
    <property type="match status" value="1"/>
</dbReference>
<evidence type="ECO:0000256" key="3">
    <source>
        <dbReference type="ARBA" id="ARBA00023054"/>
    </source>
</evidence>
<evidence type="ECO:0000256" key="1">
    <source>
        <dbReference type="ARBA" id="ARBA00022741"/>
    </source>
</evidence>
<accession>A0A507BR96</accession>
<dbReference type="GeneID" id="42005878"/>
<keyword evidence="11" id="KW-1185">Reference proteome</keyword>
<keyword evidence="1 5" id="KW-0547">Nucleotide-binding</keyword>
<evidence type="ECO:0000256" key="4">
    <source>
        <dbReference type="ARBA" id="ARBA00023175"/>
    </source>
</evidence>
<comment type="caution">
    <text evidence="10">The sequence shown here is derived from an EMBL/GenBank/DDBJ whole genome shotgun (WGS) entry which is preliminary data.</text>
</comment>
<dbReference type="InterPro" id="IPR001752">
    <property type="entry name" value="Kinesin_motor_dom"/>
</dbReference>
<keyword evidence="6" id="KW-0493">Microtubule</keyword>
<keyword evidence="2 5" id="KW-0067">ATP-binding</keyword>
<dbReference type="PROSITE" id="PS00411">
    <property type="entry name" value="KINESIN_MOTOR_1"/>
    <property type="match status" value="1"/>
</dbReference>
<feature type="compositionally biased region" description="Low complexity" evidence="8">
    <location>
        <begin position="529"/>
        <end position="540"/>
    </location>
</feature>
<dbReference type="PROSITE" id="PS50067">
    <property type="entry name" value="KINESIN_MOTOR_2"/>
    <property type="match status" value="1"/>
</dbReference>
<dbReference type="GO" id="GO:0008017">
    <property type="term" value="F:microtubule binding"/>
    <property type="evidence" value="ECO:0007669"/>
    <property type="project" value="InterPro"/>
</dbReference>
<dbReference type="CDD" id="cd01374">
    <property type="entry name" value="KISc_CENP_E"/>
    <property type="match status" value="1"/>
</dbReference>
<evidence type="ECO:0000256" key="8">
    <source>
        <dbReference type="SAM" id="MobiDB-lite"/>
    </source>
</evidence>
<feature type="compositionally biased region" description="Low complexity" evidence="8">
    <location>
        <begin position="1"/>
        <end position="27"/>
    </location>
</feature>
<evidence type="ECO:0000313" key="11">
    <source>
        <dbReference type="Proteomes" id="UP000319731"/>
    </source>
</evidence>
<dbReference type="FunFam" id="3.40.850.10:FF:000170">
    <property type="entry name" value="Kinesin-like protein"/>
    <property type="match status" value="1"/>
</dbReference>
<organism evidence="10 11">
    <name type="scientific">Synchytrium microbalum</name>
    <dbReference type="NCBI Taxonomy" id="1806994"/>
    <lineage>
        <taxon>Eukaryota</taxon>
        <taxon>Fungi</taxon>
        <taxon>Fungi incertae sedis</taxon>
        <taxon>Chytridiomycota</taxon>
        <taxon>Chytridiomycota incertae sedis</taxon>
        <taxon>Chytridiomycetes</taxon>
        <taxon>Synchytriales</taxon>
        <taxon>Synchytriaceae</taxon>
        <taxon>Synchytrium</taxon>
    </lineage>
</organism>
<dbReference type="RefSeq" id="XP_031023480.1">
    <property type="nucleotide sequence ID" value="XM_031170581.1"/>
</dbReference>
<sequence length="718" mass="79465">MASTPKKPIAGASSASSPGSVSSTPSKRTSEGGGGPATTCHVTVRIRPLMSDEIYGNQFSAWEVDENTNRVGTSSEFNERNRFNKEQPEFFYDEVATGSDNHALYSSAIKELVIATMEGYSGTTFAYGQTASGKTYTMMGTDTEPGIIPQAVDDVFTYIREQPSDREYLLRVSYIEIYNETIRDLLAPDQTDLRIHEDRKRGVYVSPLKEEIVTTPKQVMKVIARGEQNRHFGSTDYNQHSSRSHTIFQMIIESRDRNAASLVPSPEPKPGVLAGRPSPSASKSSRPSATASTGTVTISQLNLIDLAGSERAASNAERRAEGSFINKSLLTLGNVIAKITEDKGGHVPFRDSKLTRILQSSLTGQARIAVVCTISPTTANFEESHNTLKFASRVKKVVSRASQNQMMDEKALIQKYKGEIQELREQLFNTNELLEMERQKETVSIKEERLLFQEQLHESQLVRTALKERIDHLTKLILTSSNTTPKAILDWNHTDKRQSVIVEGLLPQSAKSPTAPNSGLLQSPAENDSTTTPTSRQTSQEDIIASQQHTYSTIGTTTTSELEKTITELRQSHSSNPHLAAMLIDLQSNPKLTLLALAQTRMDLIEARRDREELELCVEEQQEKIASLESGGGGSGGSVREHYQPVRKSSIGGSSVKSSGTTDALDEAREQISELEIQRKNLQSQVIELKDHVRRLELAQFEQLESQARGEENEQESY</sequence>
<keyword evidence="4 5" id="KW-0505">Motor protein</keyword>
<evidence type="ECO:0000259" key="9">
    <source>
        <dbReference type="PROSITE" id="PS50067"/>
    </source>
</evidence>
<dbReference type="Proteomes" id="UP000319731">
    <property type="component" value="Unassembled WGS sequence"/>
</dbReference>
<dbReference type="InterPro" id="IPR027640">
    <property type="entry name" value="Kinesin-like_fam"/>
</dbReference>
<feature type="coiled-coil region" evidence="7">
    <location>
        <begin position="406"/>
        <end position="440"/>
    </location>
</feature>
<evidence type="ECO:0000313" key="10">
    <source>
        <dbReference type="EMBL" id="TPX32230.1"/>
    </source>
</evidence>
<dbReference type="InterPro" id="IPR027417">
    <property type="entry name" value="P-loop_NTPase"/>
</dbReference>
<comment type="similarity">
    <text evidence="5 6">Belongs to the TRAFAC class myosin-kinesin ATPase superfamily. Kinesin family.</text>
</comment>
<dbReference type="PANTHER" id="PTHR47968">
    <property type="entry name" value="CENTROMERE PROTEIN E"/>
    <property type="match status" value="1"/>
</dbReference>
<feature type="compositionally biased region" description="Low complexity" evidence="8">
    <location>
        <begin position="276"/>
        <end position="293"/>
    </location>
</feature>
<dbReference type="EMBL" id="QEAO01000033">
    <property type="protein sequence ID" value="TPX32230.1"/>
    <property type="molecule type" value="Genomic_DNA"/>
</dbReference>